<protein>
    <recommendedName>
        <fullName evidence="4">HEAT repeat domain-containing protein</fullName>
    </recommendedName>
</protein>
<dbReference type="EMBL" id="CACRYJ010000068">
    <property type="protein sequence ID" value="VZO40200.1"/>
    <property type="molecule type" value="Genomic_DNA"/>
</dbReference>
<gene>
    <name evidence="2" type="ORF">HALOF300_04903</name>
</gene>
<evidence type="ECO:0008006" key="4">
    <source>
        <dbReference type="Google" id="ProtNLM"/>
    </source>
</evidence>
<evidence type="ECO:0000313" key="2">
    <source>
        <dbReference type="EMBL" id="VZO40200.1"/>
    </source>
</evidence>
<dbReference type="SUPFAM" id="SSF48371">
    <property type="entry name" value="ARM repeat"/>
    <property type="match status" value="1"/>
</dbReference>
<name>A0A7M4DRV6_9MICO</name>
<evidence type="ECO:0000313" key="3">
    <source>
        <dbReference type="Proteomes" id="UP000419743"/>
    </source>
</evidence>
<proteinExistence type="predicted"/>
<feature type="region of interest" description="Disordered" evidence="1">
    <location>
        <begin position="1"/>
        <end position="22"/>
    </location>
</feature>
<dbReference type="AlphaFoldDB" id="A0A7M4DRV6"/>
<reference evidence="2 3" key="1">
    <citation type="submission" date="2019-11" db="EMBL/GenBank/DDBJ databases">
        <authorList>
            <person name="Criscuolo A."/>
        </authorList>
    </citation>
    <scope>NUCLEOTIDE SEQUENCE [LARGE SCALE GENOMIC DNA]</scope>
    <source>
        <strain evidence="2">CIP111667</strain>
    </source>
</reference>
<keyword evidence="3" id="KW-1185">Reference proteome</keyword>
<dbReference type="InterPro" id="IPR011989">
    <property type="entry name" value="ARM-like"/>
</dbReference>
<organism evidence="2 3">
    <name type="scientific">Occultella aeris</name>
    <dbReference type="NCBI Taxonomy" id="2761496"/>
    <lineage>
        <taxon>Bacteria</taxon>
        <taxon>Bacillati</taxon>
        <taxon>Actinomycetota</taxon>
        <taxon>Actinomycetes</taxon>
        <taxon>Micrococcales</taxon>
        <taxon>Ruaniaceae</taxon>
        <taxon>Occultella</taxon>
    </lineage>
</organism>
<comment type="caution">
    <text evidence="2">The sequence shown here is derived from an EMBL/GenBank/DDBJ whole genome shotgun (WGS) entry which is preliminary data.</text>
</comment>
<accession>A0A7M4DRV6</accession>
<dbReference type="Gene3D" id="1.25.10.10">
    <property type="entry name" value="Leucine-rich Repeat Variant"/>
    <property type="match status" value="1"/>
</dbReference>
<evidence type="ECO:0000256" key="1">
    <source>
        <dbReference type="SAM" id="MobiDB-lite"/>
    </source>
</evidence>
<sequence length="222" mass="24308">MTHTRHHGAQSLRTRLQAPDPSARLQAALSAGTYPRPEYVEVLVERCAVEPDFYVRDMLTWALTRHGAPATVDRVLRELTSQIPQARSQSLHTLSKFGDPRTWPAITTALLQDDDAEVARAAWRAAVAVVPPDGVAELAEVLATQFDRGDHDVQRSLSRALVALGDPASAVVERAKAHPDTGVRRHAMATERLIENPDEGFEAAVHEANRVLALLGSPEVRE</sequence>
<dbReference type="RefSeq" id="WP_156743467.1">
    <property type="nucleotide sequence ID" value="NZ_CACRYJ010000068.1"/>
</dbReference>
<dbReference type="InterPro" id="IPR016024">
    <property type="entry name" value="ARM-type_fold"/>
</dbReference>
<dbReference type="Proteomes" id="UP000419743">
    <property type="component" value="Unassembled WGS sequence"/>
</dbReference>
<dbReference type="Pfam" id="PF13646">
    <property type="entry name" value="HEAT_2"/>
    <property type="match status" value="1"/>
</dbReference>